<evidence type="ECO:0000313" key="2">
    <source>
        <dbReference type="EMBL" id="GBM30623.1"/>
    </source>
</evidence>
<feature type="compositionally biased region" description="Polar residues" evidence="1">
    <location>
        <begin position="1"/>
        <end position="31"/>
    </location>
</feature>
<keyword evidence="4" id="KW-1185">Reference proteome</keyword>
<dbReference type="EMBL" id="BGPR01093347">
    <property type="protein sequence ID" value="GBM30623.1"/>
    <property type="molecule type" value="Genomic_DNA"/>
</dbReference>
<comment type="caution">
    <text evidence="2">The sequence shown here is derived from an EMBL/GenBank/DDBJ whole genome shotgun (WGS) entry which is preliminary data.</text>
</comment>
<evidence type="ECO:0000313" key="3">
    <source>
        <dbReference type="EMBL" id="GBM30628.1"/>
    </source>
</evidence>
<organism evidence="2 4">
    <name type="scientific">Araneus ventricosus</name>
    <name type="common">Orbweaver spider</name>
    <name type="synonym">Epeira ventricosa</name>
    <dbReference type="NCBI Taxonomy" id="182803"/>
    <lineage>
        <taxon>Eukaryota</taxon>
        <taxon>Metazoa</taxon>
        <taxon>Ecdysozoa</taxon>
        <taxon>Arthropoda</taxon>
        <taxon>Chelicerata</taxon>
        <taxon>Arachnida</taxon>
        <taxon>Araneae</taxon>
        <taxon>Araneomorphae</taxon>
        <taxon>Entelegynae</taxon>
        <taxon>Araneoidea</taxon>
        <taxon>Araneidae</taxon>
        <taxon>Araneus</taxon>
    </lineage>
</organism>
<gene>
    <name evidence="2" type="ORF">AVEN_232201_1</name>
    <name evidence="3" type="ORF">AVEN_259874_1</name>
</gene>
<name>A0A4Y2EMV9_ARAVE</name>
<dbReference type="Proteomes" id="UP000499080">
    <property type="component" value="Unassembled WGS sequence"/>
</dbReference>
<accession>A0A4Y2EMV9</accession>
<protein>
    <submittedName>
        <fullName evidence="2">Uncharacterized protein</fullName>
    </submittedName>
</protein>
<evidence type="ECO:0000313" key="4">
    <source>
        <dbReference type="Proteomes" id="UP000499080"/>
    </source>
</evidence>
<feature type="region of interest" description="Disordered" evidence="1">
    <location>
        <begin position="1"/>
        <end position="68"/>
    </location>
</feature>
<proteinExistence type="predicted"/>
<dbReference type="EMBL" id="BGPR01093348">
    <property type="protein sequence ID" value="GBM30628.1"/>
    <property type="molecule type" value="Genomic_DNA"/>
</dbReference>
<reference evidence="2 4" key="1">
    <citation type="journal article" date="2019" name="Sci. Rep.">
        <title>Orb-weaving spider Araneus ventricosus genome elucidates the spidroin gene catalogue.</title>
        <authorList>
            <person name="Kono N."/>
            <person name="Nakamura H."/>
            <person name="Ohtoshi R."/>
            <person name="Moran D.A.P."/>
            <person name="Shinohara A."/>
            <person name="Yoshida Y."/>
            <person name="Fujiwara M."/>
            <person name="Mori M."/>
            <person name="Tomita M."/>
            <person name="Arakawa K."/>
        </authorList>
    </citation>
    <scope>NUCLEOTIDE SEQUENCE [LARGE SCALE GENOMIC DNA]</scope>
</reference>
<evidence type="ECO:0000256" key="1">
    <source>
        <dbReference type="SAM" id="MobiDB-lite"/>
    </source>
</evidence>
<sequence length="122" mass="13609">MPNQCRLSVTPSRPRSTTNGKLSRMPTSGLNLPTHPPPPSTQHPHAPEMTFRSSSVHPPLKISKKTEKRKRFTTLTLGLLFASLCERPKKSTPTPRLSASQRGWQLSVRRKSLKIFASGDLK</sequence>
<dbReference type="AlphaFoldDB" id="A0A4Y2EMV9"/>